<evidence type="ECO:0000256" key="1">
    <source>
        <dbReference type="SAM" id="Phobius"/>
    </source>
</evidence>
<evidence type="ECO:0000313" key="2">
    <source>
        <dbReference type="EMBL" id="CAE0630156.1"/>
    </source>
</evidence>
<reference evidence="2" key="1">
    <citation type="submission" date="2021-01" db="EMBL/GenBank/DDBJ databases">
        <authorList>
            <person name="Corre E."/>
            <person name="Pelletier E."/>
            <person name="Niang G."/>
            <person name="Scheremetjew M."/>
            <person name="Finn R."/>
            <person name="Kale V."/>
            <person name="Holt S."/>
            <person name="Cochrane G."/>
            <person name="Meng A."/>
            <person name="Brown T."/>
            <person name="Cohen L."/>
        </authorList>
    </citation>
    <scope>NUCLEOTIDE SEQUENCE</scope>
    <source>
        <strain evidence="2">CCMP3107</strain>
    </source>
</reference>
<keyword evidence="1" id="KW-0472">Membrane</keyword>
<organism evidence="2">
    <name type="scientific">Heterosigma akashiwo</name>
    <name type="common">Chromophytic alga</name>
    <name type="synonym">Heterosigma carterae</name>
    <dbReference type="NCBI Taxonomy" id="2829"/>
    <lineage>
        <taxon>Eukaryota</taxon>
        <taxon>Sar</taxon>
        <taxon>Stramenopiles</taxon>
        <taxon>Ochrophyta</taxon>
        <taxon>Raphidophyceae</taxon>
        <taxon>Chattonellales</taxon>
        <taxon>Chattonellaceae</taxon>
        <taxon>Heterosigma</taxon>
    </lineage>
</organism>
<gene>
    <name evidence="2" type="ORF">HAKA00212_LOCUS8851</name>
    <name evidence="3" type="ORF">HAKA00212_LOCUS8853</name>
</gene>
<sequence length="340" mass="37441">MMGRVFFFSLMTGTDRFVVFAIIVAVTRAKASSSPKSSQHRRSVAQLSAVPRHSPLIARQLHFLEALEQQEKDRDLLTTDSFISGENWVEECAEQHLEYSSYDGWIFSDCDGGIASCSYYYEYYNGCNLEFPNSCYKNNGDLQNGWDCSGLVYCEVKDVDFSSSCKRDCPSLVRWEHCIIDGFHEEYHEDCKDHCEGYSYSGGGDESNVAAAVGVPVGVAGAFFSFFAFRWFWHRYSKANNAPQGHVRIAQGPTISAAGAQANPPSASQACCPVPIQVYPAQIQQQQPPPVATVSQLYTVVVPEGVPEGGTFHVVRPDGAVVMVPRNPGQAPGTQVTIML</sequence>
<feature type="transmembrane region" description="Helical" evidence="1">
    <location>
        <begin position="209"/>
        <end position="233"/>
    </location>
</feature>
<proteinExistence type="predicted"/>
<evidence type="ECO:0000313" key="3">
    <source>
        <dbReference type="EMBL" id="CAE0630158.1"/>
    </source>
</evidence>
<dbReference type="EMBL" id="HBIU01019039">
    <property type="protein sequence ID" value="CAE0630156.1"/>
    <property type="molecule type" value="Transcribed_RNA"/>
</dbReference>
<keyword evidence="1" id="KW-1133">Transmembrane helix</keyword>
<dbReference type="EMBL" id="HBIU01019042">
    <property type="protein sequence ID" value="CAE0630158.1"/>
    <property type="molecule type" value="Transcribed_RNA"/>
</dbReference>
<keyword evidence="1" id="KW-0812">Transmembrane</keyword>
<dbReference type="AlphaFoldDB" id="A0A6V1PVX7"/>
<protein>
    <submittedName>
        <fullName evidence="2">Uncharacterized protein</fullName>
    </submittedName>
</protein>
<name>A0A6V1PVX7_HETAK</name>
<accession>A0A6V1PVX7</accession>